<proteinExistence type="inferred from homology"/>
<dbReference type="PANTHER" id="PTHR35789:SF1">
    <property type="entry name" value="SPORE GERMINATION PROTEIN B3"/>
    <property type="match status" value="1"/>
</dbReference>
<evidence type="ECO:0000256" key="6">
    <source>
        <dbReference type="ARBA" id="ARBA00023139"/>
    </source>
</evidence>
<dbReference type="AlphaFoldDB" id="A0A0M0KJE0"/>
<gene>
    <name evidence="10" type="ORF">AMD02_08675</name>
</gene>
<dbReference type="InterPro" id="IPR008844">
    <property type="entry name" value="Spore_GerAC-like"/>
</dbReference>
<evidence type="ECO:0000256" key="7">
    <source>
        <dbReference type="ARBA" id="ARBA00023288"/>
    </source>
</evidence>
<keyword evidence="7" id="KW-0449">Lipoprotein</keyword>
<feature type="domain" description="Spore germination GerAC-like C-terminal" evidence="8">
    <location>
        <begin position="219"/>
        <end position="355"/>
    </location>
</feature>
<evidence type="ECO:0000259" key="9">
    <source>
        <dbReference type="Pfam" id="PF25198"/>
    </source>
</evidence>
<dbReference type="EMBL" id="LILD01000001">
    <property type="protein sequence ID" value="KOO38930.1"/>
    <property type="molecule type" value="Genomic_DNA"/>
</dbReference>
<protein>
    <recommendedName>
        <fullName evidence="11">Germination protein, Ger(X)C family</fullName>
    </recommendedName>
</protein>
<evidence type="ECO:0000256" key="5">
    <source>
        <dbReference type="ARBA" id="ARBA00023136"/>
    </source>
</evidence>
<evidence type="ECO:0000313" key="10">
    <source>
        <dbReference type="EMBL" id="KOO38930.1"/>
    </source>
</evidence>
<dbReference type="GO" id="GO:0009847">
    <property type="term" value="P:spore germination"/>
    <property type="evidence" value="ECO:0007669"/>
    <property type="project" value="InterPro"/>
</dbReference>
<dbReference type="NCBIfam" id="TIGR02887">
    <property type="entry name" value="spore_ger_x_C"/>
    <property type="match status" value="1"/>
</dbReference>
<dbReference type="Pfam" id="PF25198">
    <property type="entry name" value="Spore_GerAC_N"/>
    <property type="match status" value="1"/>
</dbReference>
<keyword evidence="4" id="KW-0732">Signal</keyword>
<organism evidence="10">
    <name type="scientific">Halalkalibacterium halodurans</name>
    <name type="common">Bacillus halodurans</name>
    <dbReference type="NCBI Taxonomy" id="86665"/>
    <lineage>
        <taxon>Bacteria</taxon>
        <taxon>Bacillati</taxon>
        <taxon>Bacillota</taxon>
        <taxon>Bacilli</taxon>
        <taxon>Bacillales</taxon>
        <taxon>Bacillaceae</taxon>
        <taxon>Halalkalibacterium (ex Joshi et al. 2022)</taxon>
    </lineage>
</organism>
<dbReference type="GeneID" id="87597780"/>
<evidence type="ECO:0000256" key="4">
    <source>
        <dbReference type="ARBA" id="ARBA00022729"/>
    </source>
</evidence>
<dbReference type="InterPro" id="IPR038501">
    <property type="entry name" value="Spore_GerAC_C_sf"/>
</dbReference>
<dbReference type="PANTHER" id="PTHR35789">
    <property type="entry name" value="SPORE GERMINATION PROTEIN B3"/>
    <property type="match status" value="1"/>
</dbReference>
<keyword evidence="3" id="KW-0309">Germination</keyword>
<dbReference type="PATRIC" id="fig|136160.3.peg.2074"/>
<comment type="similarity">
    <text evidence="2">Belongs to the GerABKC lipoprotein family.</text>
</comment>
<dbReference type="PROSITE" id="PS51257">
    <property type="entry name" value="PROKAR_LIPOPROTEIN"/>
    <property type="match status" value="1"/>
</dbReference>
<dbReference type="Gene3D" id="3.30.300.210">
    <property type="entry name" value="Nutrient germinant receptor protein C, domain 3"/>
    <property type="match status" value="1"/>
</dbReference>
<accession>A0A0M0KJE0</accession>
<dbReference type="GO" id="GO:0016020">
    <property type="term" value="C:membrane"/>
    <property type="evidence" value="ECO:0007669"/>
    <property type="project" value="UniProtKB-SubCell"/>
</dbReference>
<comment type="caution">
    <text evidence="10">The sequence shown here is derived from an EMBL/GenBank/DDBJ whole genome shotgun (WGS) entry which is preliminary data.</text>
</comment>
<sequence>MIRKIKFLFFVVLFLVGTTLSGCRDVKEIQHLNYATAIGFDYRDGKYYGYIQFVSFEGIARTEGHVGQRGSMWVSEVAADTFEDSFFEVYQTTQERTVWAHVTSILLSEAALIKGFDDIFESLTRYYEFRLTPWVFATKEDIQEVFSTYGFYGQTSLDTILHVPLRIHDQSSKIRPIKFYQFSREIYEPVETSYIPSIRIDKEQWEKDNRVDPKLAQEGAFFIQNDQFKGFYSLDQIDGLRWISPDTMRTSIMIPDEKQTEFQIAVEYPWNRVEVFFDEGRLKCNVYLRLKGYFLSRTTNDTLKLQAIEQKAENAIRNEVKELFQLGVEENVDFFNIEHSLYRTDFKAWQQLKQSQAPILADGTLENVIIDLSIEHTGGMKNRKINLKEEGDNE</sequence>
<evidence type="ECO:0008006" key="11">
    <source>
        <dbReference type="Google" id="ProtNLM"/>
    </source>
</evidence>
<dbReference type="InterPro" id="IPR057336">
    <property type="entry name" value="GerAC_N"/>
</dbReference>
<reference evidence="10" key="1">
    <citation type="submission" date="2015-08" db="EMBL/GenBank/DDBJ databases">
        <title>Complete DNA Sequence of Pseudomonas syringae pv. actinidiae, the Causal Agent of Kiwifruit Canker Disease.</title>
        <authorList>
            <person name="Rikkerink E.H.A."/>
            <person name="Fineran P.C."/>
        </authorList>
    </citation>
    <scope>NUCLEOTIDE SEQUENCE</scope>
    <source>
        <strain evidence="10">DSM 13666</strain>
    </source>
</reference>
<evidence type="ECO:0000259" key="8">
    <source>
        <dbReference type="Pfam" id="PF05504"/>
    </source>
</evidence>
<feature type="domain" description="Spore germination protein N-terminal" evidence="9">
    <location>
        <begin position="25"/>
        <end position="200"/>
    </location>
</feature>
<keyword evidence="5" id="KW-0472">Membrane</keyword>
<dbReference type="InterPro" id="IPR046953">
    <property type="entry name" value="Spore_GerAC-like_C"/>
</dbReference>
<name>A0A0M0KJE0_ALKHA</name>
<evidence type="ECO:0000256" key="3">
    <source>
        <dbReference type="ARBA" id="ARBA00022544"/>
    </source>
</evidence>
<dbReference type="Pfam" id="PF05504">
    <property type="entry name" value="Spore_GerAC"/>
    <property type="match status" value="1"/>
</dbReference>
<dbReference type="RefSeq" id="WP_053431043.1">
    <property type="nucleotide sequence ID" value="NZ_CP040441.1"/>
</dbReference>
<keyword evidence="6" id="KW-0564">Palmitate</keyword>
<evidence type="ECO:0000256" key="1">
    <source>
        <dbReference type="ARBA" id="ARBA00004635"/>
    </source>
</evidence>
<comment type="subcellular location">
    <subcellularLocation>
        <location evidence="1">Membrane</location>
        <topology evidence="1">Lipid-anchor</topology>
    </subcellularLocation>
</comment>
<evidence type="ECO:0000256" key="2">
    <source>
        <dbReference type="ARBA" id="ARBA00007886"/>
    </source>
</evidence>